<dbReference type="PANTHER" id="PTHR36587:SF2">
    <property type="entry name" value="EXPRESSION SITE-ASSOCIATED GENE 3 (ESAG3)-LIKE PROTEIN"/>
    <property type="match status" value="1"/>
</dbReference>
<keyword evidence="2" id="KW-0812">Transmembrane</keyword>
<evidence type="ECO:0000256" key="2">
    <source>
        <dbReference type="SAM" id="Phobius"/>
    </source>
</evidence>
<evidence type="ECO:0000313" key="3">
    <source>
        <dbReference type="EMBL" id="CAG9994662.1"/>
    </source>
</evidence>
<comment type="caution">
    <text evidence="3">The sequence shown here is derived from an EMBL/GenBank/DDBJ whole genome shotgun (WGS) entry which is preliminary data.</text>
</comment>
<keyword evidence="4" id="KW-1185">Reference proteome</keyword>
<dbReference type="OrthoDB" id="422736at2759"/>
<dbReference type="EMBL" id="CABFNO020001527">
    <property type="protein sequence ID" value="CAG9994662.1"/>
    <property type="molecule type" value="Genomic_DNA"/>
</dbReference>
<sequence length="574" mass="64191">MAADDVEMLPYPSKAGKGQQHGPRYRLPVISGPGGRQAAAWIVRLPAIRIILAAIVVILLTGTLSSGIGYEHDFTRPIIDDNGMISFGHQPEPFETDATPGDRRLVLVLPADKPGLSVCKAVTSALALGYPMPVLVNWGADPRDRWGNKGGSNLLKITGVLEYLDEMLGGESLDGHRLRPEDLVAMVDPSDAWFQLPPEVLLARYHEGNGKANKRLEKEWAGRSGEEMPVKQTIIASAQKRCWPTQDMGPDLHCDKLPASPARKDLYGSKTDIEQPEDESRRFHDLRPRFLNSGLIIGPAADLHRFFRRVKEKLDRKLGEGERFIQTDQGIFAEVFAEQEIYRQWLLEQQKEGKPAFPTGEGSDMLDDNFEFHVGLDYGQVLSAPTNHAETDGDFLLLDDKAHIKGRSKDLKIKKPRLTGVPPDLKDVRVPTGVTGSLHWGNMSLYADFFSGSVPVTLHHDAYRDGLKARVTEWWDRAWFFPQLRELLSLRLKDVQDLSPLATLPAGNEDKLVYWPLTADLTGHRPRVFKADLDSPGLGEISFEDMCRPRGETPDVKTHWYDEVFRDGKGTFSV</sequence>
<dbReference type="CDD" id="cd22997">
    <property type="entry name" value="GT_LH"/>
    <property type="match status" value="1"/>
</dbReference>
<dbReference type="Proteomes" id="UP000754883">
    <property type="component" value="Unassembled WGS sequence"/>
</dbReference>
<accession>A0A9N9UQC2</accession>
<feature type="region of interest" description="Disordered" evidence="1">
    <location>
        <begin position="1"/>
        <end position="24"/>
    </location>
</feature>
<evidence type="ECO:0000313" key="4">
    <source>
        <dbReference type="Proteomes" id="UP000754883"/>
    </source>
</evidence>
<protein>
    <submittedName>
        <fullName evidence="3">Uncharacterized protein</fullName>
    </submittedName>
</protein>
<reference evidence="3 4" key="2">
    <citation type="submission" date="2021-10" db="EMBL/GenBank/DDBJ databases">
        <authorList>
            <person name="Piombo E."/>
        </authorList>
    </citation>
    <scope>NUCLEOTIDE SEQUENCE [LARGE SCALE GENOMIC DNA]</scope>
</reference>
<keyword evidence="2" id="KW-1133">Transmembrane helix</keyword>
<dbReference type="PANTHER" id="PTHR36587">
    <property type="entry name" value="EXPRESSION SITE-ASSOCIATED GENE 3 (ESAG3)-LIKE PROTEIN"/>
    <property type="match status" value="1"/>
</dbReference>
<evidence type="ECO:0000256" key="1">
    <source>
        <dbReference type="SAM" id="MobiDB-lite"/>
    </source>
</evidence>
<gene>
    <name evidence="3" type="ORF">CBYS24578_00013551</name>
</gene>
<feature type="transmembrane region" description="Helical" evidence="2">
    <location>
        <begin position="50"/>
        <end position="70"/>
    </location>
</feature>
<name>A0A9N9UQC2_9HYPO</name>
<keyword evidence="2" id="KW-0472">Membrane</keyword>
<reference evidence="4" key="1">
    <citation type="submission" date="2019-06" db="EMBL/GenBank/DDBJ databases">
        <authorList>
            <person name="Broberg M."/>
        </authorList>
    </citation>
    <scope>NUCLEOTIDE SEQUENCE [LARGE SCALE GENOMIC DNA]</scope>
</reference>
<organism evidence="3 4">
    <name type="scientific">Clonostachys byssicola</name>
    <dbReference type="NCBI Taxonomy" id="160290"/>
    <lineage>
        <taxon>Eukaryota</taxon>
        <taxon>Fungi</taxon>
        <taxon>Dikarya</taxon>
        <taxon>Ascomycota</taxon>
        <taxon>Pezizomycotina</taxon>
        <taxon>Sordariomycetes</taxon>
        <taxon>Hypocreomycetidae</taxon>
        <taxon>Hypocreales</taxon>
        <taxon>Bionectriaceae</taxon>
        <taxon>Clonostachys</taxon>
    </lineage>
</organism>
<dbReference type="AlphaFoldDB" id="A0A9N9UQC2"/>
<proteinExistence type="predicted"/>